<evidence type="ECO:0000256" key="1">
    <source>
        <dbReference type="ARBA" id="ARBA00040513"/>
    </source>
</evidence>
<dbReference type="SMART" id="SM00879">
    <property type="entry name" value="Brix"/>
    <property type="match status" value="1"/>
</dbReference>
<dbReference type="PANTHER" id="PTHR22734:SF2">
    <property type="entry name" value="U3 SMALL NUCLEOLAR RIBONUCLEOPROTEIN PROTEIN IMP4"/>
    <property type="match status" value="1"/>
</dbReference>
<dbReference type="PROSITE" id="PS50833">
    <property type="entry name" value="BRIX"/>
    <property type="match status" value="1"/>
</dbReference>
<dbReference type="FunFam" id="3.40.50.10480:FF:000001">
    <property type="entry name" value="IMP4, U3 small nucleolar ribonucleoprotein"/>
    <property type="match status" value="1"/>
</dbReference>
<dbReference type="PANTHER" id="PTHR22734">
    <property type="entry name" value="U3 SMALL NUCLEOLAR RIBONUCLEOPROTEIN PROTEIN IMP4"/>
    <property type="match status" value="1"/>
</dbReference>
<dbReference type="GO" id="GO:0030515">
    <property type="term" value="F:snoRNA binding"/>
    <property type="evidence" value="ECO:0007669"/>
    <property type="project" value="TreeGrafter"/>
</dbReference>
<gene>
    <name evidence="3" type="ORF">B0T11DRAFT_97133</name>
</gene>
<comment type="caution">
    <text evidence="3">The sequence shown here is derived from an EMBL/GenBank/DDBJ whole genome shotgun (WGS) entry which is preliminary data.</text>
</comment>
<reference evidence="3" key="1">
    <citation type="journal article" date="2021" name="Nat. Commun.">
        <title>Genetic determinants of endophytism in the Arabidopsis root mycobiome.</title>
        <authorList>
            <person name="Mesny F."/>
            <person name="Miyauchi S."/>
            <person name="Thiergart T."/>
            <person name="Pickel B."/>
            <person name="Atanasova L."/>
            <person name="Karlsson M."/>
            <person name="Huettel B."/>
            <person name="Barry K.W."/>
            <person name="Haridas S."/>
            <person name="Chen C."/>
            <person name="Bauer D."/>
            <person name="Andreopoulos W."/>
            <person name="Pangilinan J."/>
            <person name="LaButti K."/>
            <person name="Riley R."/>
            <person name="Lipzen A."/>
            <person name="Clum A."/>
            <person name="Drula E."/>
            <person name="Henrissat B."/>
            <person name="Kohler A."/>
            <person name="Grigoriev I.V."/>
            <person name="Martin F.M."/>
            <person name="Hacquard S."/>
        </authorList>
    </citation>
    <scope>NUCLEOTIDE SEQUENCE</scope>
    <source>
        <strain evidence="3">MPI-CAGE-AT-0016</strain>
    </source>
</reference>
<dbReference type="GO" id="GO:0006364">
    <property type="term" value="P:rRNA processing"/>
    <property type="evidence" value="ECO:0007669"/>
    <property type="project" value="InterPro"/>
</dbReference>
<dbReference type="GO" id="GO:0005654">
    <property type="term" value="C:nucleoplasm"/>
    <property type="evidence" value="ECO:0007669"/>
    <property type="project" value="UniProtKB-ARBA"/>
</dbReference>
<dbReference type="Pfam" id="PF04427">
    <property type="entry name" value="Brix"/>
    <property type="match status" value="1"/>
</dbReference>
<dbReference type="GO" id="GO:0032040">
    <property type="term" value="C:small-subunit processome"/>
    <property type="evidence" value="ECO:0007669"/>
    <property type="project" value="TreeGrafter"/>
</dbReference>
<dbReference type="SUPFAM" id="SSF52954">
    <property type="entry name" value="Class II aaRS ABD-related"/>
    <property type="match status" value="1"/>
</dbReference>
<dbReference type="EMBL" id="JAGPXD010000004">
    <property type="protein sequence ID" value="KAH7357859.1"/>
    <property type="molecule type" value="Genomic_DNA"/>
</dbReference>
<evidence type="ECO:0000313" key="3">
    <source>
        <dbReference type="EMBL" id="KAH7357859.1"/>
    </source>
</evidence>
<accession>A0A8K0X0P8</accession>
<dbReference type="Proteomes" id="UP000813385">
    <property type="component" value="Unassembled WGS sequence"/>
</dbReference>
<sequence length="296" mass="33224">MIRKQARLRRDFLFRKAAELKEAETVEKRAKLRDALASGKPLDPSIAKDKALRKDYAYDESADARDDAALDLDDEYAAMSGLRDSRVLVTTSRSPSSRLSAFSKELRLLFPTAVRLNRGTLILPDLVQSCQSNGLTDLILLSEHRGTPTGMVVSHFPNGPTISFSLHNVKMRADLGSNIGTVAESIPHIICEGFTTKLGQRVARILKHLFPPREPITSKNKVGNRVVSFINKDDTIEVRHHVFVRTAYDSVELSEVGPRLTLKPFEIRQGTLENKDGDVEWHLSSYTRTGRKKQYL</sequence>
<evidence type="ECO:0000259" key="2">
    <source>
        <dbReference type="PROSITE" id="PS50833"/>
    </source>
</evidence>
<dbReference type="AlphaFoldDB" id="A0A8K0X0P8"/>
<dbReference type="GO" id="GO:0034457">
    <property type="term" value="C:Mpp10 complex"/>
    <property type="evidence" value="ECO:0007669"/>
    <property type="project" value="UniProtKB-ARBA"/>
</dbReference>
<name>A0A8K0X0P8_9PEZI</name>
<evidence type="ECO:0000313" key="4">
    <source>
        <dbReference type="Proteomes" id="UP000813385"/>
    </source>
</evidence>
<dbReference type="OrthoDB" id="10253204at2759"/>
<dbReference type="Gene3D" id="3.40.50.10480">
    <property type="entry name" value="Probable brix-domain ribosomal biogenesis protein"/>
    <property type="match status" value="1"/>
</dbReference>
<feature type="domain" description="Brix" evidence="2">
    <location>
        <begin position="85"/>
        <end position="273"/>
    </location>
</feature>
<dbReference type="InterPro" id="IPR007109">
    <property type="entry name" value="Brix"/>
</dbReference>
<dbReference type="InterPro" id="IPR044281">
    <property type="entry name" value="IMP4/RPF1"/>
</dbReference>
<proteinExistence type="predicted"/>
<keyword evidence="4" id="KW-1185">Reference proteome</keyword>
<protein>
    <recommendedName>
        <fullName evidence="1">U3 small nucleolar ribonucleoprotein protein IMP4</fullName>
    </recommendedName>
</protein>
<dbReference type="GO" id="GO:0042274">
    <property type="term" value="P:ribosomal small subunit biogenesis"/>
    <property type="evidence" value="ECO:0007669"/>
    <property type="project" value="UniProtKB-ARBA"/>
</dbReference>
<organism evidence="3 4">
    <name type="scientific">Plectosphaerella cucumerina</name>
    <dbReference type="NCBI Taxonomy" id="40658"/>
    <lineage>
        <taxon>Eukaryota</taxon>
        <taxon>Fungi</taxon>
        <taxon>Dikarya</taxon>
        <taxon>Ascomycota</taxon>
        <taxon>Pezizomycotina</taxon>
        <taxon>Sordariomycetes</taxon>
        <taxon>Hypocreomycetidae</taxon>
        <taxon>Glomerellales</taxon>
        <taxon>Plectosphaerellaceae</taxon>
        <taxon>Plectosphaerella</taxon>
    </lineage>
</organism>
<dbReference type="GO" id="GO:0042134">
    <property type="term" value="F:rRNA primary transcript binding"/>
    <property type="evidence" value="ECO:0007669"/>
    <property type="project" value="InterPro"/>
</dbReference>